<comment type="caution">
    <text evidence="1">The sequence shown here is derived from an EMBL/GenBank/DDBJ whole genome shotgun (WGS) entry which is preliminary data.</text>
</comment>
<evidence type="ECO:0000313" key="1">
    <source>
        <dbReference type="EMBL" id="KAH9556662.1"/>
    </source>
</evidence>
<dbReference type="EMBL" id="CM038913">
    <property type="protein sequence ID" value="KAH9556662.1"/>
    <property type="molecule type" value="Genomic_DNA"/>
</dbReference>
<evidence type="ECO:0000313" key="2">
    <source>
        <dbReference type="Proteomes" id="UP000828922"/>
    </source>
</evidence>
<sequence length="238" mass="27003">MLSGSFENHFSSAVLVLPTEHMFADCLHRSFFRNNTRSFRLRRAQTKGTIRVYHCRQWRALFWGVHLQSIGGSCTQREMGAKFSGPSGSTRASADHEHSQGTSQQLDYRSITESEWKKRLTKEQFSIARQKGTERAFTGEYWNTKTAGTYMCVCCNTPLFSSNTKFDSRTGWPSFYDPIDSNVKSAKDWSIPFMPRNEVICAVCDAHLGHVFNDGPQPTGQRYCINSASLAFKPGKKN</sequence>
<dbReference type="Proteomes" id="UP000828922">
    <property type="component" value="Linkage Group LG07"/>
</dbReference>
<proteinExistence type="predicted"/>
<accession>A0ACB8HKA6</accession>
<reference evidence="2" key="1">
    <citation type="journal article" date="2022" name="New Phytol.">
        <title>Phylogenomic structure and speciation in an emerging model: the Sphagnum magellanicum complex (Bryophyta).</title>
        <authorList>
            <person name="Shaw A.J."/>
            <person name="Piatkowski B."/>
            <person name="Duffy A.M."/>
            <person name="Aguero B."/>
            <person name="Imwattana K."/>
            <person name="Nieto-Lugilde M."/>
            <person name="Healey A."/>
            <person name="Weston D.J."/>
            <person name="Patel M.N."/>
            <person name="Schmutz J."/>
            <person name="Grimwood J."/>
            <person name="Yavitt J.B."/>
            <person name="Hassel K."/>
            <person name="Stenoien H.K."/>
            <person name="Flatberg K.I."/>
            <person name="Bickford C.P."/>
            <person name="Hicks K.A."/>
        </authorList>
    </citation>
    <scope>NUCLEOTIDE SEQUENCE [LARGE SCALE GENOMIC DNA]</scope>
</reference>
<protein>
    <submittedName>
        <fullName evidence="1">Uncharacterized protein</fullName>
    </submittedName>
</protein>
<name>A0ACB8HKA6_9BRYO</name>
<organism evidence="1 2">
    <name type="scientific">Sphagnum magellanicum</name>
    <dbReference type="NCBI Taxonomy" id="128215"/>
    <lineage>
        <taxon>Eukaryota</taxon>
        <taxon>Viridiplantae</taxon>
        <taxon>Streptophyta</taxon>
        <taxon>Embryophyta</taxon>
        <taxon>Bryophyta</taxon>
        <taxon>Sphagnophytina</taxon>
        <taxon>Sphagnopsida</taxon>
        <taxon>Sphagnales</taxon>
        <taxon>Sphagnaceae</taxon>
        <taxon>Sphagnum</taxon>
    </lineage>
</organism>
<gene>
    <name evidence="1" type="ORF">CY35_07G041700</name>
</gene>
<keyword evidence="2" id="KW-1185">Reference proteome</keyword>